<reference evidence="3" key="1">
    <citation type="journal article" date="2017" name="Nat. Ecol. Evol.">
        <title>Genome expansion and lineage-specific genetic innovations in the forest pathogenic fungi Armillaria.</title>
        <authorList>
            <person name="Sipos G."/>
            <person name="Prasanna A.N."/>
            <person name="Walter M.C."/>
            <person name="O'Connor E."/>
            <person name="Balint B."/>
            <person name="Krizsan K."/>
            <person name="Kiss B."/>
            <person name="Hess J."/>
            <person name="Varga T."/>
            <person name="Slot J."/>
            <person name="Riley R."/>
            <person name="Boka B."/>
            <person name="Rigling D."/>
            <person name="Barry K."/>
            <person name="Lee J."/>
            <person name="Mihaltcheva S."/>
            <person name="LaButti K."/>
            <person name="Lipzen A."/>
            <person name="Waldron R."/>
            <person name="Moloney N.M."/>
            <person name="Sperisen C."/>
            <person name="Kredics L."/>
            <person name="Vagvoelgyi C."/>
            <person name="Patrignani A."/>
            <person name="Fitzpatrick D."/>
            <person name="Nagy I."/>
            <person name="Doyle S."/>
            <person name="Anderson J.B."/>
            <person name="Grigoriev I.V."/>
            <person name="Gueldener U."/>
            <person name="Muensterkoetter M."/>
            <person name="Nagy L.G."/>
        </authorList>
    </citation>
    <scope>NUCLEOTIDE SEQUENCE [LARGE SCALE GENOMIC DNA]</scope>
    <source>
        <strain evidence="3">Ar21-2</strain>
    </source>
</reference>
<dbReference type="AlphaFoldDB" id="A0A2H3D245"/>
<evidence type="ECO:0000313" key="3">
    <source>
        <dbReference type="Proteomes" id="UP000217790"/>
    </source>
</evidence>
<dbReference type="EMBL" id="KZ293669">
    <property type="protein sequence ID" value="PBK89325.1"/>
    <property type="molecule type" value="Genomic_DNA"/>
</dbReference>
<evidence type="ECO:0000313" key="2">
    <source>
        <dbReference type="EMBL" id="PBK89325.1"/>
    </source>
</evidence>
<proteinExistence type="predicted"/>
<organism evidence="2 3">
    <name type="scientific">Armillaria gallica</name>
    <name type="common">Bulbous honey fungus</name>
    <name type="synonym">Armillaria bulbosa</name>
    <dbReference type="NCBI Taxonomy" id="47427"/>
    <lineage>
        <taxon>Eukaryota</taxon>
        <taxon>Fungi</taxon>
        <taxon>Dikarya</taxon>
        <taxon>Basidiomycota</taxon>
        <taxon>Agaricomycotina</taxon>
        <taxon>Agaricomycetes</taxon>
        <taxon>Agaricomycetidae</taxon>
        <taxon>Agaricales</taxon>
        <taxon>Marasmiineae</taxon>
        <taxon>Physalacriaceae</taxon>
        <taxon>Armillaria</taxon>
    </lineage>
</organism>
<name>A0A2H3D245_ARMGA</name>
<feature type="region of interest" description="Disordered" evidence="1">
    <location>
        <begin position="1"/>
        <end position="29"/>
    </location>
</feature>
<evidence type="ECO:0000256" key="1">
    <source>
        <dbReference type="SAM" id="MobiDB-lite"/>
    </source>
</evidence>
<dbReference type="Proteomes" id="UP000217790">
    <property type="component" value="Unassembled WGS sequence"/>
</dbReference>
<sequence length="57" mass="6376">MASDEYEKESGRTRTQMEGKTRNQGWLGKLPAFELQDRESKSELGVFPQGLSSTSVP</sequence>
<dbReference type="InParanoid" id="A0A2H3D245"/>
<accession>A0A2H3D245</accession>
<feature type="compositionally biased region" description="Basic and acidic residues" evidence="1">
    <location>
        <begin position="8"/>
        <end position="21"/>
    </location>
</feature>
<keyword evidence="3" id="KW-1185">Reference proteome</keyword>
<gene>
    <name evidence="2" type="ORF">ARMGADRAFT_1015502</name>
</gene>
<protein>
    <submittedName>
        <fullName evidence="2">Uncharacterized protein</fullName>
    </submittedName>
</protein>